<dbReference type="AlphaFoldDB" id="A0A428RCA2"/>
<proteinExistence type="predicted"/>
<comment type="caution">
    <text evidence="2">The sequence shown here is derived from an EMBL/GenBank/DDBJ whole genome shotgun (WGS) entry which is preliminary data.</text>
</comment>
<organism evidence="2 3">
    <name type="scientific">Fusarium floridanum</name>
    <dbReference type="NCBI Taxonomy" id="1325733"/>
    <lineage>
        <taxon>Eukaryota</taxon>
        <taxon>Fungi</taxon>
        <taxon>Dikarya</taxon>
        <taxon>Ascomycota</taxon>
        <taxon>Pezizomycotina</taxon>
        <taxon>Sordariomycetes</taxon>
        <taxon>Hypocreomycetidae</taxon>
        <taxon>Hypocreales</taxon>
        <taxon>Nectriaceae</taxon>
        <taxon>Fusarium</taxon>
        <taxon>Fusarium solani species complex</taxon>
    </lineage>
</organism>
<keyword evidence="1" id="KW-0472">Membrane</keyword>
<dbReference type="Proteomes" id="UP000287972">
    <property type="component" value="Unassembled WGS sequence"/>
</dbReference>
<feature type="transmembrane region" description="Helical" evidence="1">
    <location>
        <begin position="29"/>
        <end position="52"/>
    </location>
</feature>
<evidence type="ECO:0000256" key="1">
    <source>
        <dbReference type="SAM" id="Phobius"/>
    </source>
</evidence>
<keyword evidence="1" id="KW-1133">Transmembrane helix</keyword>
<reference evidence="2 3" key="1">
    <citation type="submission" date="2017-06" db="EMBL/GenBank/DDBJ databases">
        <title>Comparative genomic analysis of Ambrosia Fusariam Clade fungi.</title>
        <authorList>
            <person name="Stajich J.E."/>
            <person name="Carrillo J."/>
            <person name="Kijimoto T."/>
            <person name="Eskalen A."/>
            <person name="O'Donnell K."/>
            <person name="Kasson M."/>
        </authorList>
    </citation>
    <scope>NUCLEOTIDE SEQUENCE [LARGE SCALE GENOMIC DNA]</scope>
    <source>
        <strain evidence="2 3">NRRL62606</strain>
    </source>
</reference>
<keyword evidence="1" id="KW-0812">Transmembrane</keyword>
<protein>
    <submittedName>
        <fullName evidence="2">Uncharacterized protein</fullName>
    </submittedName>
</protein>
<accession>A0A428RCA2</accession>
<evidence type="ECO:0000313" key="2">
    <source>
        <dbReference type="EMBL" id="RSL75142.1"/>
    </source>
</evidence>
<dbReference type="EMBL" id="NKCL01000367">
    <property type="protein sequence ID" value="RSL75142.1"/>
    <property type="molecule type" value="Genomic_DNA"/>
</dbReference>
<evidence type="ECO:0000313" key="3">
    <source>
        <dbReference type="Proteomes" id="UP000287972"/>
    </source>
</evidence>
<keyword evidence="3" id="KW-1185">Reference proteome</keyword>
<gene>
    <name evidence="2" type="ORF">CEP51_011129</name>
</gene>
<sequence length="158" mass="17114">MGKTAASAISSTFNIRTTTSTQAPSTQDIIKIIIMHFTTIFTAVIATLASTATAAPAAKKKYSATADVFAMNADGYKSIMVPFGVLTHMDYRMTSLEVRGVFVDLPEGQDVDLNKVKCQMYKDSVGTQRGSDVFTKKKPAHVSTNPVEFGWVLCYVDA</sequence>
<name>A0A428RCA2_9HYPO</name>